<dbReference type="Gene3D" id="3.80.10.10">
    <property type="entry name" value="Ribonuclease Inhibitor"/>
    <property type="match status" value="1"/>
</dbReference>
<dbReference type="EMBL" id="BACD03000004">
    <property type="protein sequence ID" value="GAO46585.1"/>
    <property type="molecule type" value="Genomic_DNA"/>
</dbReference>
<dbReference type="InterPro" id="IPR032675">
    <property type="entry name" value="LRR_dom_sf"/>
</dbReference>
<dbReference type="Pfam" id="PF25372">
    <property type="entry name" value="DUF7885"/>
    <property type="match status" value="1"/>
</dbReference>
<dbReference type="SUPFAM" id="SSF52047">
    <property type="entry name" value="RNI-like"/>
    <property type="match status" value="1"/>
</dbReference>
<reference evidence="3 4" key="2">
    <citation type="journal article" date="2014" name="J. Gen. Appl. Microbiol.">
        <title>The early diverging ascomycetous budding yeast Saitoella complicata has three histone deacetylases belonging to the Clr6, Hos2, and Rpd3 lineages.</title>
        <authorList>
            <person name="Nishida H."/>
            <person name="Matsumoto T."/>
            <person name="Kondo S."/>
            <person name="Hamamoto M."/>
            <person name="Yoshikawa H."/>
        </authorList>
    </citation>
    <scope>NUCLEOTIDE SEQUENCE [LARGE SCALE GENOMIC DNA]</scope>
    <source>
        <strain evidence="3 4">NRRL Y-17804</strain>
    </source>
</reference>
<evidence type="ECO:0000313" key="3">
    <source>
        <dbReference type="EMBL" id="GAO46585.1"/>
    </source>
</evidence>
<reference evidence="3 4" key="3">
    <citation type="journal article" date="2015" name="Genome Announc.">
        <title>Draft Genome Sequence of the Archiascomycetous Yeast Saitoella complicata.</title>
        <authorList>
            <person name="Yamauchi K."/>
            <person name="Kondo S."/>
            <person name="Hamamoto M."/>
            <person name="Takahashi Y."/>
            <person name="Ogura Y."/>
            <person name="Hayashi T."/>
            <person name="Nishida H."/>
        </authorList>
    </citation>
    <scope>NUCLEOTIDE SEQUENCE [LARGE SCALE GENOMIC DNA]</scope>
    <source>
        <strain evidence="3 4">NRRL Y-17804</strain>
    </source>
</reference>
<feature type="region of interest" description="Disordered" evidence="1">
    <location>
        <begin position="1"/>
        <end position="27"/>
    </location>
</feature>
<reference evidence="3 4" key="1">
    <citation type="journal article" date="2011" name="J. Gen. Appl. Microbiol.">
        <title>Draft genome sequencing of the enigmatic yeast Saitoella complicata.</title>
        <authorList>
            <person name="Nishida H."/>
            <person name="Hamamoto M."/>
            <person name="Sugiyama J."/>
        </authorList>
    </citation>
    <scope>NUCLEOTIDE SEQUENCE [LARGE SCALE GENOMIC DNA]</scope>
    <source>
        <strain evidence="3 4">NRRL Y-17804</strain>
    </source>
</reference>
<dbReference type="OMA" id="CENTSIN"/>
<keyword evidence="4" id="KW-1185">Reference proteome</keyword>
<dbReference type="OrthoDB" id="5273928at2759"/>
<name>A0A0E9NAZ7_SAICN</name>
<dbReference type="AlphaFoldDB" id="A0A0E9NAZ7"/>
<evidence type="ECO:0000259" key="2">
    <source>
        <dbReference type="Pfam" id="PF25372"/>
    </source>
</evidence>
<dbReference type="InterPro" id="IPR057207">
    <property type="entry name" value="FBXL15_LRR"/>
</dbReference>
<evidence type="ECO:0000313" key="4">
    <source>
        <dbReference type="Proteomes" id="UP000033140"/>
    </source>
</evidence>
<dbReference type="RefSeq" id="XP_019027560.1">
    <property type="nucleotide sequence ID" value="XM_019165306.1"/>
</dbReference>
<feature type="region of interest" description="Disordered" evidence="1">
    <location>
        <begin position="350"/>
        <end position="372"/>
    </location>
</feature>
<protein>
    <recommendedName>
        <fullName evidence="2">F-box/LRR-repeat protein 15-like leucin rich repeat domain-containing protein</fullName>
    </recommendedName>
</protein>
<feature type="compositionally biased region" description="Low complexity" evidence="1">
    <location>
        <begin position="14"/>
        <end position="24"/>
    </location>
</feature>
<accession>A0A0E9NAZ7</accession>
<sequence length="386" mass="42796">MQRNGHVVSRSSRKPASSSTSATSRAKRTLTEDSVTACIQFDYDSGVNFIEAVAQLPKHSFASSFSSSLEAKSPLEAYIGHRDHAELPPPSLSFLAAHALAVNISYLSVDHLRDIPWHNSGYRIWERLTDSQLINLQAWKTFATVYGTVIPNRSETLTPSARISIFTHLIWAPASAFLTVLDLSAFPTLANNTTELVSLAHLPNLAALDISGSAVTDSTFANLARAASEGKFAQLTLLCVSRCKSITDRTVVKHLPHFKALRVLECENTSINGDILERTDWERKKWPEGDIPSLQAKYWDCLPIARDGVPLLEVRAEVPRQFGRNIGKKSATKNVVFCYMRRTILVAVTKQERQEPAKSRPPPTSERAGVKMKKQKVNMDVLFGLK</sequence>
<gene>
    <name evidence="3" type="ORF">G7K_0814-t1</name>
</gene>
<organism evidence="3 4">
    <name type="scientific">Saitoella complicata (strain BCRC 22490 / CBS 7301 / JCM 7358 / NBRC 10748 / NRRL Y-17804)</name>
    <dbReference type="NCBI Taxonomy" id="698492"/>
    <lineage>
        <taxon>Eukaryota</taxon>
        <taxon>Fungi</taxon>
        <taxon>Dikarya</taxon>
        <taxon>Ascomycota</taxon>
        <taxon>Taphrinomycotina</taxon>
        <taxon>Taphrinomycotina incertae sedis</taxon>
        <taxon>Saitoella</taxon>
    </lineage>
</organism>
<proteinExistence type="predicted"/>
<comment type="caution">
    <text evidence="3">The sequence shown here is derived from an EMBL/GenBank/DDBJ whole genome shotgun (WGS) entry which is preliminary data.</text>
</comment>
<dbReference type="Proteomes" id="UP000033140">
    <property type="component" value="Unassembled WGS sequence"/>
</dbReference>
<evidence type="ECO:0000256" key="1">
    <source>
        <dbReference type="SAM" id="MobiDB-lite"/>
    </source>
</evidence>
<feature type="domain" description="F-box/LRR-repeat protein 15-like leucin rich repeat" evidence="2">
    <location>
        <begin position="178"/>
        <end position="255"/>
    </location>
</feature>